<evidence type="ECO:0000313" key="12">
    <source>
        <dbReference type="EMBL" id="WOO77210.1"/>
    </source>
</evidence>
<dbReference type="SUPFAM" id="SSF52540">
    <property type="entry name" value="P-loop containing nucleoside triphosphate hydrolases"/>
    <property type="match status" value="1"/>
</dbReference>
<reference evidence="12" key="1">
    <citation type="submission" date="2023-10" db="EMBL/GenBank/DDBJ databases">
        <authorList>
            <person name="Noh H."/>
        </authorList>
    </citation>
    <scope>NUCLEOTIDE SEQUENCE</scope>
    <source>
        <strain evidence="12">DUCC4014</strain>
    </source>
</reference>
<feature type="binding site" evidence="8">
    <location>
        <position position="17"/>
    </location>
    <ligand>
        <name>ATP</name>
        <dbReference type="ChEBI" id="CHEBI:30616"/>
    </ligand>
</feature>
<feature type="domain" description="Clp1 P-loop" evidence="11">
    <location>
        <begin position="122"/>
        <end position="339"/>
    </location>
</feature>
<evidence type="ECO:0000256" key="2">
    <source>
        <dbReference type="ARBA" id="ARBA00018706"/>
    </source>
</evidence>
<dbReference type="Pfam" id="PF06807">
    <property type="entry name" value="Clp1"/>
    <property type="match status" value="1"/>
</dbReference>
<comment type="subunit">
    <text evidence="8">Component of a pre-mRNA cleavage factor complex. Interacts directly with PCF11.</text>
</comment>
<keyword evidence="6 8" id="KW-0067">ATP-binding</keyword>
<dbReference type="InterPro" id="IPR028606">
    <property type="entry name" value="Clp1"/>
</dbReference>
<protein>
    <recommendedName>
        <fullName evidence="3">Polynucleotide 5'-hydroxyl-kinase GRC3</fullName>
    </recommendedName>
    <alternativeName>
        <fullName evidence="2">Polynucleotide 5'-hydroxyl-kinase grc3</fullName>
    </alternativeName>
</protein>
<dbReference type="Pfam" id="PF16573">
    <property type="entry name" value="CLP1_N"/>
    <property type="match status" value="1"/>
</dbReference>
<dbReference type="PANTHER" id="PTHR12755:SF6">
    <property type="entry name" value="POLYRIBONUCLEOTIDE 5'-HYDROXYL-KINASE CLP1"/>
    <property type="match status" value="1"/>
</dbReference>
<dbReference type="GeneID" id="87804057"/>
<feature type="domain" description="Clp1 C-terminal" evidence="9">
    <location>
        <begin position="361"/>
        <end position="520"/>
    </location>
</feature>
<dbReference type="Proteomes" id="UP000827549">
    <property type="component" value="Chromosome 1"/>
</dbReference>
<sequence length="522" mass="56290">MTDDGEQAILHLETGSEWRFELEADENIAIRVHTNDPVYINGEELPPTTWYPIYRNTKSAVYSPSEARLEVSTYPASQYTSTSTTQPHLNSLHLALERLRILARRGQASDPTARGPRVLVLGPPSSGKTTVVKNLVNLALGSGLGWNVGVAGLDPASPSNLIPGTLSLATPTHPLPTHHLAHPFGSPPASVPSNTLSADVSTLGWWYGGLEPTTRGLPIWTKLVTAMGEAWSARCAKDPTVLASGLFVDAPSSFTNPTLGQTKENPKARYPLLTQAVDAFEVDVVLVIGQEKLTVELSRLLESRNVKVIQIPKSGGVVDVDDTYREVVHAAQVRSYFYGEPALPANLSKLVGRTVPLGISLSPYSFQIGWDTLHILRVGEGSAAPTSALPLGSTHILSPTRLTRVDPGGPAHVVRLLNTVLAIVAITPEDKIVPEDKVKVEEEEEVKEEEGEDTLDAVAGKVELEEDEVPFREEIGWREVLGFVVITGVDALKRKYTVLSPSPGKLPSTIAIAGQIEWVDSA</sequence>
<keyword evidence="4 8" id="KW-0507">mRNA processing</keyword>
<dbReference type="Gene3D" id="2.60.120.1030">
    <property type="entry name" value="Clp1, DNA binding domain"/>
    <property type="match status" value="1"/>
</dbReference>
<evidence type="ECO:0000256" key="5">
    <source>
        <dbReference type="ARBA" id="ARBA00022741"/>
    </source>
</evidence>
<evidence type="ECO:0000256" key="8">
    <source>
        <dbReference type="HAMAP-Rule" id="MF_03035"/>
    </source>
</evidence>
<evidence type="ECO:0000259" key="9">
    <source>
        <dbReference type="Pfam" id="PF06807"/>
    </source>
</evidence>
<dbReference type="EMBL" id="CP086714">
    <property type="protein sequence ID" value="WOO77210.1"/>
    <property type="molecule type" value="Genomic_DNA"/>
</dbReference>
<dbReference type="GO" id="GO:0005849">
    <property type="term" value="C:mRNA cleavage factor complex"/>
    <property type="evidence" value="ECO:0007669"/>
    <property type="project" value="UniProtKB-UniRule"/>
</dbReference>
<keyword evidence="13" id="KW-1185">Reference proteome</keyword>
<dbReference type="AlphaFoldDB" id="A0AAF0XZQ3"/>
<dbReference type="InterPro" id="IPR032324">
    <property type="entry name" value="Clp1_N"/>
</dbReference>
<accession>A0AAF0XZQ3</accession>
<dbReference type="InterPro" id="IPR045116">
    <property type="entry name" value="Clp1/Grc3"/>
</dbReference>
<dbReference type="GO" id="GO:0006388">
    <property type="term" value="P:tRNA splicing, via endonucleolytic cleavage and ligation"/>
    <property type="evidence" value="ECO:0007669"/>
    <property type="project" value="TreeGrafter"/>
</dbReference>
<evidence type="ECO:0000259" key="11">
    <source>
        <dbReference type="Pfam" id="PF16575"/>
    </source>
</evidence>
<name>A0AAF0XZQ3_9TREE</name>
<evidence type="ECO:0000259" key="10">
    <source>
        <dbReference type="Pfam" id="PF16573"/>
    </source>
</evidence>
<dbReference type="InterPro" id="IPR038239">
    <property type="entry name" value="Clp1_N_sf"/>
</dbReference>
<keyword evidence="5 8" id="KW-0547">Nucleotide-binding</keyword>
<feature type="binding site" evidence="8">
    <location>
        <position position="58"/>
    </location>
    <ligand>
        <name>ATP</name>
        <dbReference type="ChEBI" id="CHEBI:30616"/>
    </ligand>
</feature>
<dbReference type="RefSeq" id="XP_062623242.1">
    <property type="nucleotide sequence ID" value="XM_062767258.1"/>
</dbReference>
<evidence type="ECO:0000256" key="1">
    <source>
        <dbReference type="ARBA" id="ARBA00004123"/>
    </source>
</evidence>
<feature type="binding site" evidence="8">
    <location>
        <begin position="125"/>
        <end position="130"/>
    </location>
    <ligand>
        <name>ATP</name>
        <dbReference type="ChEBI" id="CHEBI:30616"/>
    </ligand>
</feature>
<evidence type="ECO:0000256" key="6">
    <source>
        <dbReference type="ARBA" id="ARBA00022840"/>
    </source>
</evidence>
<dbReference type="Gene3D" id="3.40.50.300">
    <property type="entry name" value="P-loop containing nucleotide triphosphate hydrolases"/>
    <property type="match status" value="1"/>
</dbReference>
<proteinExistence type="inferred from homology"/>
<evidence type="ECO:0000256" key="4">
    <source>
        <dbReference type="ARBA" id="ARBA00022664"/>
    </source>
</evidence>
<dbReference type="GO" id="GO:0051731">
    <property type="term" value="F:polynucleotide 5'-hydroxyl-kinase activity"/>
    <property type="evidence" value="ECO:0007669"/>
    <property type="project" value="InterPro"/>
</dbReference>
<dbReference type="PANTHER" id="PTHR12755">
    <property type="entry name" value="CLEAVAGE/POLYADENYLATION FACTOR IA SUBUNIT CLP1P"/>
    <property type="match status" value="1"/>
</dbReference>
<dbReference type="InterPro" id="IPR027417">
    <property type="entry name" value="P-loop_NTPase"/>
</dbReference>
<dbReference type="InterPro" id="IPR038238">
    <property type="entry name" value="Clp1_C_sf"/>
</dbReference>
<dbReference type="GO" id="GO:0031124">
    <property type="term" value="P:mRNA 3'-end processing"/>
    <property type="evidence" value="ECO:0007669"/>
    <property type="project" value="UniProtKB-UniRule"/>
</dbReference>
<dbReference type="GO" id="GO:0005524">
    <property type="term" value="F:ATP binding"/>
    <property type="evidence" value="ECO:0007669"/>
    <property type="project" value="UniProtKB-UniRule"/>
</dbReference>
<organism evidence="12 13">
    <name type="scientific">Vanrija pseudolonga</name>
    <dbReference type="NCBI Taxonomy" id="143232"/>
    <lineage>
        <taxon>Eukaryota</taxon>
        <taxon>Fungi</taxon>
        <taxon>Dikarya</taxon>
        <taxon>Basidiomycota</taxon>
        <taxon>Agaricomycotina</taxon>
        <taxon>Tremellomycetes</taxon>
        <taxon>Trichosporonales</taxon>
        <taxon>Trichosporonaceae</taxon>
        <taxon>Vanrija</taxon>
    </lineage>
</organism>
<gene>
    <name evidence="8 12" type="primary">CLP1</name>
    <name evidence="12" type="ORF">LOC62_01G000799</name>
</gene>
<dbReference type="Pfam" id="PF16575">
    <property type="entry name" value="CLP1_P"/>
    <property type="match status" value="1"/>
</dbReference>
<dbReference type="Gene3D" id="2.40.30.330">
    <property type="entry name" value="Pre-mRNA cleavage complex subunit Clp1, C-terminal domain"/>
    <property type="match status" value="1"/>
</dbReference>
<evidence type="ECO:0000256" key="3">
    <source>
        <dbReference type="ARBA" id="ARBA00019824"/>
    </source>
</evidence>
<keyword evidence="7 8" id="KW-0539">Nucleus</keyword>
<comment type="similarity">
    <text evidence="8">Belongs to the Clp1 family. Clp1 subfamily.</text>
</comment>
<evidence type="ECO:0000256" key="7">
    <source>
        <dbReference type="ARBA" id="ARBA00023242"/>
    </source>
</evidence>
<dbReference type="InterPro" id="IPR010655">
    <property type="entry name" value="Clp1_C"/>
</dbReference>
<dbReference type="InterPro" id="IPR032319">
    <property type="entry name" value="CLP1_P"/>
</dbReference>
<evidence type="ECO:0000313" key="13">
    <source>
        <dbReference type="Proteomes" id="UP000827549"/>
    </source>
</evidence>
<feature type="domain" description="Clp1 N-terminal" evidence="10">
    <location>
        <begin position="12"/>
        <end position="101"/>
    </location>
</feature>
<comment type="function">
    <text evidence="8">Required for endonucleolytic cleavage during polyadenylation-dependent pre-mRNA 3'-end formation.</text>
</comment>
<comment type="subcellular location">
    <subcellularLocation>
        <location evidence="1 8">Nucleus</location>
    </subcellularLocation>
</comment>
<dbReference type="HAMAP" id="MF_03035">
    <property type="entry name" value="Clp1"/>
    <property type="match status" value="1"/>
</dbReference>